<accession>A0ABQ9DY91</accession>
<dbReference type="EMBL" id="JARBDR010000923">
    <property type="protein sequence ID" value="KAJ8298223.1"/>
    <property type="molecule type" value="Genomic_DNA"/>
</dbReference>
<proteinExistence type="predicted"/>
<sequence length="912" mass="103625">MLVAIVVYVNTGQEMDMDSFSVDVSDGIHKVPTTFRIMIKSIDDEPPIMVGMKPGLLEIDLEVYESQTVTISENKLKATDPDTDDMVLTFMIERQPNEGGIYVRGRRTDHFSQENIVRGEVAYHHQGGDVGINGRNDSFTLVLTDMSRNFMVGGNEINRILVNINILPVDNIPPRIILGAPFEVAESGKEAILPRHLDAVDDDSYDENLQCLITLQPSYGYIENIAPLPGSEKSRVGFPIAAFYINDVRMGYINYVQSVHEGFEHRRDIFRIKCTDGINMNPEEIFNVEIYPSNDETPKVYIREFVVMEGMELRIDTPILKATDSDIPPDVLQFIITKQPRHGQILQQRNVAGTFPVSNFTMFDISRSSTIMYKHDDTETTQDFFEFILTDGIHNVTKAIPIMIIPVDDETPRLTINNGLQVESVGEKTLITNMELKAQDLDSPDPNITFIIRRIPRHGYMLKMEGNQVFNLSNGMNFTQFDIDNRRIYYVHTGLEGRRDLIKFDVTDGLNPLIDRYFYVTIAGIDTIYPEVINRGVKLPEGGTVVLTTDILSGTDLNTPDENLRFVITKAPDHGYLTSTDLPGVPITTFTQLDLAGNKIRYRHTSESEMKMDRFEFEVTDGFNPVSRTFRIAITDVDNKRPVLMFSTLHVKEGGNKLITPFELKALDRDTPDDKLTFTVTQVPLHGNILHNFSRIVDIFTNLDLEENLISYQHDGTDTLKDSFSFTITDGTHNEFFILSDTNSPTRQPQMMQIEIIPVDNGIPQISINRGVTSLSALPGKGLGVKITNKILRTDDRDSPVDKLKYVLTSPPKNGYIINSDHGNQSINSWTQGDIDAMKIFYILMPHVNATNDDFFFKITDKGGNELANQPFHLNWCWISFTSDQYFVNETDELLEINYYCHRQNCENWTRY</sequence>
<reference evidence="5 6" key="1">
    <citation type="submission" date="2022-12" db="EMBL/GenBank/DDBJ databases">
        <title>Chromosome-level genome of Tegillarca granosa.</title>
        <authorList>
            <person name="Kim J."/>
        </authorList>
    </citation>
    <scope>NUCLEOTIDE SEQUENCE [LARGE SCALE GENOMIC DNA]</scope>
    <source>
        <strain evidence="5">Teg-2019</strain>
        <tissue evidence="5">Adductor muscle</tissue>
    </source>
</reference>
<keyword evidence="1" id="KW-0732">Signal</keyword>
<keyword evidence="3" id="KW-0325">Glycoprotein</keyword>
<name>A0ABQ9DY91_TEGGR</name>
<comment type="caution">
    <text evidence="5">The sequence shown here is derived from an EMBL/GenBank/DDBJ whole genome shotgun (WGS) entry which is preliminary data.</text>
</comment>
<feature type="repeat" description="CSPG" evidence="4">
    <location>
        <begin position="52"/>
        <end position="144"/>
    </location>
</feature>
<feature type="repeat" description="CSPG" evidence="4">
    <location>
        <begin position="411"/>
        <end position="507"/>
    </location>
</feature>
<dbReference type="InterPro" id="IPR051561">
    <property type="entry name" value="FRAS1_ECM"/>
</dbReference>
<keyword evidence="6" id="KW-1185">Reference proteome</keyword>
<feature type="repeat" description="CSPG" evidence="4">
    <location>
        <begin position="640"/>
        <end position="729"/>
    </location>
</feature>
<feature type="repeat" description="CSPG" evidence="4">
    <location>
        <begin position="173"/>
        <end position="275"/>
    </location>
</feature>
<dbReference type="PANTHER" id="PTHR45739">
    <property type="entry name" value="MATRIX PROTEIN, PUTATIVE-RELATED"/>
    <property type="match status" value="1"/>
</dbReference>
<dbReference type="Pfam" id="PF16184">
    <property type="entry name" value="Cadherin_3"/>
    <property type="match status" value="7"/>
</dbReference>
<evidence type="ECO:0000313" key="6">
    <source>
        <dbReference type="Proteomes" id="UP001217089"/>
    </source>
</evidence>
<feature type="repeat" description="CSPG" evidence="4">
    <location>
        <begin position="763"/>
        <end position="860"/>
    </location>
</feature>
<evidence type="ECO:0000256" key="4">
    <source>
        <dbReference type="PROSITE-ProRule" id="PRU01201"/>
    </source>
</evidence>
<evidence type="ECO:0000256" key="1">
    <source>
        <dbReference type="ARBA" id="ARBA00022729"/>
    </source>
</evidence>
<dbReference type="PROSITE" id="PS51854">
    <property type="entry name" value="CSPG"/>
    <property type="match status" value="7"/>
</dbReference>
<keyword evidence="2" id="KW-0677">Repeat</keyword>
<evidence type="ECO:0000256" key="3">
    <source>
        <dbReference type="ARBA" id="ARBA00023180"/>
    </source>
</evidence>
<protein>
    <recommendedName>
        <fullName evidence="7">FRAS1-related extracellular matrix protein 2</fullName>
    </recommendedName>
</protein>
<evidence type="ECO:0000313" key="5">
    <source>
        <dbReference type="EMBL" id="KAJ8298223.1"/>
    </source>
</evidence>
<feature type="repeat" description="CSPG" evidence="4">
    <location>
        <begin position="296"/>
        <end position="390"/>
    </location>
</feature>
<dbReference type="InterPro" id="IPR039005">
    <property type="entry name" value="CSPG_rpt"/>
</dbReference>
<organism evidence="5 6">
    <name type="scientific">Tegillarca granosa</name>
    <name type="common">Malaysian cockle</name>
    <name type="synonym">Anadara granosa</name>
    <dbReference type="NCBI Taxonomy" id="220873"/>
    <lineage>
        <taxon>Eukaryota</taxon>
        <taxon>Metazoa</taxon>
        <taxon>Spiralia</taxon>
        <taxon>Lophotrochozoa</taxon>
        <taxon>Mollusca</taxon>
        <taxon>Bivalvia</taxon>
        <taxon>Autobranchia</taxon>
        <taxon>Pteriomorphia</taxon>
        <taxon>Arcoida</taxon>
        <taxon>Arcoidea</taxon>
        <taxon>Arcidae</taxon>
        <taxon>Tegillarca</taxon>
    </lineage>
</organism>
<dbReference type="Proteomes" id="UP001217089">
    <property type="component" value="Unassembled WGS sequence"/>
</dbReference>
<evidence type="ECO:0008006" key="7">
    <source>
        <dbReference type="Google" id="ProtNLM"/>
    </source>
</evidence>
<feature type="repeat" description="CSPG" evidence="4">
    <location>
        <begin position="528"/>
        <end position="620"/>
    </location>
</feature>
<dbReference type="PANTHER" id="PTHR45739:SF8">
    <property type="entry name" value="FRAS1-RELATED EXTRACELLULAR MATRIX PROTEIN 1"/>
    <property type="match status" value="1"/>
</dbReference>
<gene>
    <name evidence="5" type="ORF">KUTeg_024754</name>
</gene>
<evidence type="ECO:0000256" key="2">
    <source>
        <dbReference type="ARBA" id="ARBA00022737"/>
    </source>
</evidence>